<dbReference type="OrthoDB" id="6486656at2759"/>
<dbReference type="InterPro" id="IPR008949">
    <property type="entry name" value="Isoprenoid_synthase_dom_sf"/>
</dbReference>
<dbReference type="Proteomes" id="UP000724874">
    <property type="component" value="Unassembled WGS sequence"/>
</dbReference>
<proteinExistence type="predicted"/>
<organism evidence="1 2">
    <name type="scientific">Gymnopilus junonius</name>
    <name type="common">Spectacular rustgill mushroom</name>
    <name type="synonym">Gymnopilus spectabilis subsp. junonius</name>
    <dbReference type="NCBI Taxonomy" id="109634"/>
    <lineage>
        <taxon>Eukaryota</taxon>
        <taxon>Fungi</taxon>
        <taxon>Dikarya</taxon>
        <taxon>Basidiomycota</taxon>
        <taxon>Agaricomycotina</taxon>
        <taxon>Agaricomycetes</taxon>
        <taxon>Agaricomycetidae</taxon>
        <taxon>Agaricales</taxon>
        <taxon>Agaricineae</taxon>
        <taxon>Hymenogastraceae</taxon>
        <taxon>Gymnopilus</taxon>
    </lineage>
</organism>
<dbReference type="EMBL" id="JADNYJ010000041">
    <property type="protein sequence ID" value="KAF8901468.1"/>
    <property type="molecule type" value="Genomic_DNA"/>
</dbReference>
<reference evidence="1" key="1">
    <citation type="submission" date="2020-11" db="EMBL/GenBank/DDBJ databases">
        <authorList>
            <consortium name="DOE Joint Genome Institute"/>
            <person name="Ahrendt S."/>
            <person name="Riley R."/>
            <person name="Andreopoulos W."/>
            <person name="LaButti K."/>
            <person name="Pangilinan J."/>
            <person name="Ruiz-duenas F.J."/>
            <person name="Barrasa J.M."/>
            <person name="Sanchez-Garcia M."/>
            <person name="Camarero S."/>
            <person name="Miyauchi S."/>
            <person name="Serrano A."/>
            <person name="Linde D."/>
            <person name="Babiker R."/>
            <person name="Drula E."/>
            <person name="Ayuso-Fernandez I."/>
            <person name="Pacheco R."/>
            <person name="Padilla G."/>
            <person name="Ferreira P."/>
            <person name="Barriuso J."/>
            <person name="Kellner H."/>
            <person name="Castanera R."/>
            <person name="Alfaro M."/>
            <person name="Ramirez L."/>
            <person name="Pisabarro A.G."/>
            <person name="Kuo A."/>
            <person name="Tritt A."/>
            <person name="Lipzen A."/>
            <person name="He G."/>
            <person name="Yan M."/>
            <person name="Ng V."/>
            <person name="Cullen D."/>
            <person name="Martin F."/>
            <person name="Rosso M.-N."/>
            <person name="Henrissat B."/>
            <person name="Hibbett D."/>
            <person name="Martinez A.T."/>
            <person name="Grigoriev I.V."/>
        </authorList>
    </citation>
    <scope>NUCLEOTIDE SEQUENCE</scope>
    <source>
        <strain evidence="1">AH 44721</strain>
    </source>
</reference>
<keyword evidence="2" id="KW-1185">Reference proteome</keyword>
<evidence type="ECO:0000313" key="1">
    <source>
        <dbReference type="EMBL" id="KAF8901468.1"/>
    </source>
</evidence>
<gene>
    <name evidence="1" type="ORF">CPB84DRAFT_958054</name>
</gene>
<accession>A0A9P5NPS7</accession>
<evidence type="ECO:0000313" key="2">
    <source>
        <dbReference type="Proteomes" id="UP000724874"/>
    </source>
</evidence>
<sequence length="148" mass="16984">MPIGTTPSREFAAQNCIKRSQKLDVWAEFFSSSFSQSHHLSDQPTGFHIMSSAVPPQYTIPDLLAYWPWKRVSNSWISDIDEEANAWVKSFGLFEPEKFENSKPVIFNLLASFIGPVETAGHLRIACDLMNFYFAFDEYTDLPLGRRR</sequence>
<name>A0A9P5NPS7_GYMJU</name>
<comment type="caution">
    <text evidence="1">The sequence shown here is derived from an EMBL/GenBank/DDBJ whole genome shotgun (WGS) entry which is preliminary data.</text>
</comment>
<dbReference type="Gene3D" id="1.10.600.10">
    <property type="entry name" value="Farnesyl Diphosphate Synthase"/>
    <property type="match status" value="1"/>
</dbReference>
<dbReference type="AlphaFoldDB" id="A0A9P5NPS7"/>
<protein>
    <submittedName>
        <fullName evidence="1">Uncharacterized protein</fullName>
    </submittedName>
</protein>